<sequence length="38" mass="4622">MSTILLDLLFWIIVFVVFVYGFKWLQRRKKGKENDTES</sequence>
<accession>Q16AQ1</accession>
<reference evidence="2 3" key="1">
    <citation type="journal article" date="2007" name="J. Bacteriol.">
        <title>The complete genome sequence of Roseobacter denitrificans reveals a mixotrophic rather than photosynthetic metabolism.</title>
        <authorList>
            <person name="Swingley W.D."/>
            <person name="Sadekar S."/>
            <person name="Mastrian S.D."/>
            <person name="Matthies H.J."/>
            <person name="Hao J."/>
            <person name="Ramos H."/>
            <person name="Acharya C.R."/>
            <person name="Conrad A.L."/>
            <person name="Taylor H.L."/>
            <person name="Dejesa L.C."/>
            <person name="Shah M.K."/>
            <person name="O'huallachain M.E."/>
            <person name="Lince M.T."/>
            <person name="Blankenship R.E."/>
            <person name="Beatty J.T."/>
            <person name="Touchman J.W."/>
        </authorList>
    </citation>
    <scope>NUCLEOTIDE SEQUENCE [LARGE SCALE GENOMIC DNA]</scope>
    <source>
        <strain evidence="3">ATCC 33942 / OCh 114</strain>
    </source>
</reference>
<keyword evidence="1" id="KW-0812">Transmembrane</keyword>
<dbReference type="AlphaFoldDB" id="Q16AQ1"/>
<keyword evidence="1" id="KW-0472">Membrane</keyword>
<name>Q16AQ1_ROSDO</name>
<dbReference type="EMBL" id="CP000362">
    <property type="protein sequence ID" value="ABG30942.1"/>
    <property type="molecule type" value="Genomic_DNA"/>
</dbReference>
<dbReference type="STRING" id="375451.RD1_1297"/>
<feature type="transmembrane region" description="Helical" evidence="1">
    <location>
        <begin position="6"/>
        <end position="25"/>
    </location>
</feature>
<protein>
    <submittedName>
        <fullName evidence="2">Uncharacterized protein</fullName>
    </submittedName>
</protein>
<dbReference type="Proteomes" id="UP000007029">
    <property type="component" value="Chromosome"/>
</dbReference>
<keyword evidence="3" id="KW-1185">Reference proteome</keyword>
<evidence type="ECO:0000313" key="3">
    <source>
        <dbReference type="Proteomes" id="UP000007029"/>
    </source>
</evidence>
<dbReference type="KEGG" id="rde:RD1_1297"/>
<gene>
    <name evidence="2" type="ordered locus">RD1_1297</name>
</gene>
<evidence type="ECO:0000313" key="2">
    <source>
        <dbReference type="EMBL" id="ABG30942.1"/>
    </source>
</evidence>
<dbReference type="HOGENOM" id="CLU_3332430_0_0_5"/>
<proteinExistence type="predicted"/>
<evidence type="ECO:0000256" key="1">
    <source>
        <dbReference type="SAM" id="Phobius"/>
    </source>
</evidence>
<organism evidence="2 3">
    <name type="scientific">Roseobacter denitrificans (strain ATCC 33942 / OCh 114)</name>
    <name type="common">Erythrobacter sp. (strain OCh 114)</name>
    <name type="synonym">Roseobacter denitrificans</name>
    <dbReference type="NCBI Taxonomy" id="375451"/>
    <lineage>
        <taxon>Bacteria</taxon>
        <taxon>Pseudomonadati</taxon>
        <taxon>Pseudomonadota</taxon>
        <taxon>Alphaproteobacteria</taxon>
        <taxon>Rhodobacterales</taxon>
        <taxon>Roseobacteraceae</taxon>
        <taxon>Roseobacter</taxon>
    </lineage>
</organism>
<keyword evidence="1" id="KW-1133">Transmembrane helix</keyword>